<accession>A0A517LN46</accession>
<name>A0A517LN46_9PEZI</name>
<reference evidence="3 4" key="1">
    <citation type="submission" date="2019-07" db="EMBL/GenBank/DDBJ databases">
        <title>Finished genome of Venturia effusa.</title>
        <authorList>
            <person name="Young C.A."/>
            <person name="Cox M.P."/>
            <person name="Ganley A.R.D."/>
            <person name="David W.J."/>
        </authorList>
    </citation>
    <scope>NUCLEOTIDE SEQUENCE [LARGE SCALE GENOMIC DNA]</scope>
    <source>
        <strain evidence="4">albino</strain>
    </source>
</reference>
<proteinExistence type="predicted"/>
<dbReference type="Proteomes" id="UP000316270">
    <property type="component" value="Chromosome 16"/>
</dbReference>
<keyword evidence="1" id="KW-0732">Signal</keyword>
<keyword evidence="4" id="KW-1185">Reference proteome</keyword>
<dbReference type="CDD" id="cd05380">
    <property type="entry name" value="CAP_euk"/>
    <property type="match status" value="1"/>
</dbReference>
<dbReference type="Gene3D" id="3.40.33.10">
    <property type="entry name" value="CAP"/>
    <property type="match status" value="1"/>
</dbReference>
<dbReference type="EMBL" id="CP042200">
    <property type="protein sequence ID" value="QDS77034.1"/>
    <property type="molecule type" value="Genomic_DNA"/>
</dbReference>
<dbReference type="Pfam" id="PF00188">
    <property type="entry name" value="CAP"/>
    <property type="match status" value="1"/>
</dbReference>
<evidence type="ECO:0000256" key="1">
    <source>
        <dbReference type="SAM" id="SignalP"/>
    </source>
</evidence>
<dbReference type="PRINTS" id="PR00837">
    <property type="entry name" value="V5TPXLIKE"/>
</dbReference>
<dbReference type="InterPro" id="IPR014044">
    <property type="entry name" value="CAP_dom"/>
</dbReference>
<evidence type="ECO:0000313" key="4">
    <source>
        <dbReference type="Proteomes" id="UP000316270"/>
    </source>
</evidence>
<dbReference type="PANTHER" id="PTHR10334">
    <property type="entry name" value="CYSTEINE-RICH SECRETORY PROTEIN-RELATED"/>
    <property type="match status" value="1"/>
</dbReference>
<feature type="signal peptide" evidence="1">
    <location>
        <begin position="1"/>
        <end position="15"/>
    </location>
</feature>
<dbReference type="InterPro" id="IPR018244">
    <property type="entry name" value="Allrgn_V5/Tpx1_CS"/>
</dbReference>
<organism evidence="3 4">
    <name type="scientific">Venturia effusa</name>
    <dbReference type="NCBI Taxonomy" id="50376"/>
    <lineage>
        <taxon>Eukaryota</taxon>
        <taxon>Fungi</taxon>
        <taxon>Dikarya</taxon>
        <taxon>Ascomycota</taxon>
        <taxon>Pezizomycotina</taxon>
        <taxon>Dothideomycetes</taxon>
        <taxon>Pleosporomycetidae</taxon>
        <taxon>Venturiales</taxon>
        <taxon>Venturiaceae</taxon>
        <taxon>Venturia</taxon>
    </lineage>
</organism>
<dbReference type="InterPro" id="IPR001283">
    <property type="entry name" value="CRISP-related"/>
</dbReference>
<sequence length="280" mass="28915">MRSFAIAAFAVAANAFPAQYGNNYQAAPAAVTVTEVTDVYTTVYADEPAAAPTTPVAPVATDKHKNWKPKATTTTPVVVVSETPTYQAPAQTTQVVSSEAAPVVSASTAPAPSAAASAPNDYAQKVVDHHNAHRANHSAPALVWDAGLAATALKIAQTCNYAHNTQMDGGGYGQNIAAGCPANNVSSVITELFYNNEVGNFASMYGQATPSNINDESAFDGWGHFTQIVWKGTTSVGCATYHCDGGLANTGGSVSPDFTVCNYKNPGEIILTNPKSTAPG</sequence>
<evidence type="ECO:0000313" key="3">
    <source>
        <dbReference type="EMBL" id="QDS77034.1"/>
    </source>
</evidence>
<dbReference type="SMART" id="SM00198">
    <property type="entry name" value="SCP"/>
    <property type="match status" value="1"/>
</dbReference>
<gene>
    <name evidence="3" type="ORF">FKW77_006610</name>
</gene>
<dbReference type="OrthoDB" id="337038at2759"/>
<feature type="chain" id="PRO_5022054979" description="SCP domain-containing protein" evidence="1">
    <location>
        <begin position="16"/>
        <end position="280"/>
    </location>
</feature>
<dbReference type="STRING" id="50376.A0A517LN46"/>
<dbReference type="GO" id="GO:0005576">
    <property type="term" value="C:extracellular region"/>
    <property type="evidence" value="ECO:0007669"/>
    <property type="project" value="InterPro"/>
</dbReference>
<evidence type="ECO:0000259" key="2">
    <source>
        <dbReference type="SMART" id="SM00198"/>
    </source>
</evidence>
<dbReference type="SUPFAM" id="SSF55797">
    <property type="entry name" value="PR-1-like"/>
    <property type="match status" value="1"/>
</dbReference>
<feature type="domain" description="SCP" evidence="2">
    <location>
        <begin position="121"/>
        <end position="271"/>
    </location>
</feature>
<dbReference type="InterPro" id="IPR035940">
    <property type="entry name" value="CAP_sf"/>
</dbReference>
<protein>
    <recommendedName>
        <fullName evidence="2">SCP domain-containing protein</fullName>
    </recommendedName>
</protein>
<dbReference type="PROSITE" id="PS01009">
    <property type="entry name" value="CRISP_1"/>
    <property type="match status" value="1"/>
</dbReference>
<dbReference type="AlphaFoldDB" id="A0A517LN46"/>